<feature type="compositionally biased region" description="Basic and acidic residues" evidence="1">
    <location>
        <begin position="164"/>
        <end position="180"/>
    </location>
</feature>
<name>Q4RMU1_TETNG</name>
<reference evidence="2" key="2">
    <citation type="submission" date="2004-02" db="EMBL/GenBank/DDBJ databases">
        <authorList>
            <consortium name="Genoscope"/>
            <consortium name="Whitehead Institute Centre for Genome Research"/>
        </authorList>
    </citation>
    <scope>NUCLEOTIDE SEQUENCE</scope>
</reference>
<feature type="region of interest" description="Disordered" evidence="1">
    <location>
        <begin position="364"/>
        <end position="389"/>
    </location>
</feature>
<dbReference type="KEGG" id="tng:GSTEN00031881G001"/>
<protein>
    <submittedName>
        <fullName evidence="2">(spotted green pufferfish) hypothetical protein</fullName>
    </submittedName>
</protein>
<gene>
    <name evidence="2" type="ORF">GSTENG00031881001</name>
</gene>
<feature type="region of interest" description="Disordered" evidence="1">
    <location>
        <begin position="159"/>
        <end position="181"/>
    </location>
</feature>
<evidence type="ECO:0000313" key="2">
    <source>
        <dbReference type="EMBL" id="CAG10291.1"/>
    </source>
</evidence>
<evidence type="ECO:0000256" key="1">
    <source>
        <dbReference type="SAM" id="MobiDB-lite"/>
    </source>
</evidence>
<comment type="caution">
    <text evidence="2">The sequence shown here is derived from an EMBL/GenBank/DDBJ whole genome shotgun (WGS) entry which is preliminary data.</text>
</comment>
<dbReference type="EMBL" id="CAAE01015018">
    <property type="protein sequence ID" value="CAG10291.1"/>
    <property type="molecule type" value="Genomic_DNA"/>
</dbReference>
<feature type="region of interest" description="Disordered" evidence="1">
    <location>
        <begin position="274"/>
        <end position="308"/>
    </location>
</feature>
<reference evidence="2" key="1">
    <citation type="journal article" date="2004" name="Nature">
        <title>Genome duplication in the teleost fish Tetraodon nigroviridis reveals the early vertebrate proto-karyotype.</title>
        <authorList>
            <person name="Jaillon O."/>
            <person name="Aury J.-M."/>
            <person name="Brunet F."/>
            <person name="Petit J.-L."/>
            <person name="Stange-Thomann N."/>
            <person name="Mauceli E."/>
            <person name="Bouneau L."/>
            <person name="Fischer C."/>
            <person name="Ozouf-Costaz C."/>
            <person name="Bernot A."/>
            <person name="Nicaud S."/>
            <person name="Jaffe D."/>
            <person name="Fisher S."/>
            <person name="Lutfalla G."/>
            <person name="Dossat C."/>
            <person name="Segurens B."/>
            <person name="Dasilva C."/>
            <person name="Salanoubat M."/>
            <person name="Levy M."/>
            <person name="Boudet N."/>
            <person name="Castellano S."/>
            <person name="Anthouard V."/>
            <person name="Jubin C."/>
            <person name="Castelli V."/>
            <person name="Katinka M."/>
            <person name="Vacherie B."/>
            <person name="Biemont C."/>
            <person name="Skalli Z."/>
            <person name="Cattolico L."/>
            <person name="Poulain J."/>
            <person name="De Berardinis V."/>
            <person name="Cruaud C."/>
            <person name="Duprat S."/>
            <person name="Brottier P."/>
            <person name="Coutanceau J.-P."/>
            <person name="Gouzy J."/>
            <person name="Parra G."/>
            <person name="Lardier G."/>
            <person name="Chapple C."/>
            <person name="McKernan K.J."/>
            <person name="McEwan P."/>
            <person name="Bosak S."/>
            <person name="Kellis M."/>
            <person name="Volff J.-N."/>
            <person name="Guigo R."/>
            <person name="Zody M.C."/>
            <person name="Mesirov J."/>
            <person name="Lindblad-Toh K."/>
            <person name="Birren B."/>
            <person name="Nusbaum C."/>
            <person name="Kahn D."/>
            <person name="Robinson-Rechavi M."/>
            <person name="Laudet V."/>
            <person name="Schachter V."/>
            <person name="Quetier F."/>
            <person name="Saurin W."/>
            <person name="Scarpelli C."/>
            <person name="Wincker P."/>
            <person name="Lander E.S."/>
            <person name="Weissenbach J."/>
            <person name="Roest Crollius H."/>
        </authorList>
    </citation>
    <scope>NUCLEOTIDE SEQUENCE [LARGE SCALE GENOMIC DNA]</scope>
</reference>
<accession>Q4RMU1</accession>
<sequence>MLGRRPLGAAQLGAALGRHRRYGPAKASTWLQLVSLGDQEGDKRQADESEDASADKHKQMFQRQLAALAGGGDEGPMAAPPRCRFERASPGPWCSAVGRKEPQKLLRPLGVGICAPPGPRLSFLVWVLSVPAPDPEAEPPSAMKVQQRHGKSLQQLPGLNYIGKRSDSPDRQEYLKEERPSNTAPLRNLILKRRSALKGASSGSPGWKEPMAAEAAAVLRRGGGGAQAHYKCLRRLLLVSRNVPFELQTCRILSRFQVFDYCRLAAASRQWSRSDMRARKVGQQPRGPQMAASMSRSTRRRSFPPHHGAVSHCWANEAPDAWFQTRLLGADQSLTDRRSCQWTDGVGATADVLARTQGASAAGLRSSHGVCDSGPPPTPTDASGSEAPLTVPQRLKEFNGCVRRGGDGKYPQNIENGHPPGGGAGSSLTLGGGACQERASKKGVCSCDCELFF</sequence>
<organism evidence="2">
    <name type="scientific">Tetraodon nigroviridis</name>
    <name type="common">Spotted green pufferfish</name>
    <name type="synonym">Chelonodon nigroviridis</name>
    <dbReference type="NCBI Taxonomy" id="99883"/>
    <lineage>
        <taxon>Eukaryota</taxon>
        <taxon>Metazoa</taxon>
        <taxon>Chordata</taxon>
        <taxon>Craniata</taxon>
        <taxon>Vertebrata</taxon>
        <taxon>Euteleostomi</taxon>
        <taxon>Actinopterygii</taxon>
        <taxon>Neopterygii</taxon>
        <taxon>Teleostei</taxon>
        <taxon>Neoteleostei</taxon>
        <taxon>Acanthomorphata</taxon>
        <taxon>Eupercaria</taxon>
        <taxon>Tetraodontiformes</taxon>
        <taxon>Tetradontoidea</taxon>
        <taxon>Tetraodontidae</taxon>
        <taxon>Tetraodon</taxon>
    </lineage>
</organism>
<proteinExistence type="predicted"/>
<feature type="compositionally biased region" description="Basic and acidic residues" evidence="1">
    <location>
        <begin position="40"/>
        <end position="58"/>
    </location>
</feature>
<feature type="region of interest" description="Disordered" evidence="1">
    <location>
        <begin position="39"/>
        <end position="58"/>
    </location>
</feature>
<dbReference type="AlphaFoldDB" id="Q4RMU1"/>